<dbReference type="GO" id="GO:1902025">
    <property type="term" value="P:nitrate import"/>
    <property type="evidence" value="ECO:0007669"/>
    <property type="project" value="TreeGrafter"/>
</dbReference>
<dbReference type="GO" id="GO:1901371">
    <property type="term" value="P:regulation of leaf morphogenesis"/>
    <property type="evidence" value="ECO:0007669"/>
    <property type="project" value="TreeGrafter"/>
</dbReference>
<evidence type="ECO:0000256" key="6">
    <source>
        <dbReference type="ARBA" id="ARBA00022729"/>
    </source>
</evidence>
<comment type="similarity">
    <text evidence="2">Belongs to the C-terminally encoded plant signaling peptide (CEP) family.</text>
</comment>
<dbReference type="PANTHER" id="PTHR33348">
    <property type="entry name" value="PRECURSOR OF CEP5"/>
    <property type="match status" value="1"/>
</dbReference>
<dbReference type="GO" id="GO:0006995">
    <property type="term" value="P:cellular response to nitrogen starvation"/>
    <property type="evidence" value="ECO:0007669"/>
    <property type="project" value="UniProtKB-ARBA"/>
</dbReference>
<dbReference type="GO" id="GO:0005179">
    <property type="term" value="F:hormone activity"/>
    <property type="evidence" value="ECO:0007669"/>
    <property type="project" value="UniProtKB-KW"/>
</dbReference>
<evidence type="ECO:0000256" key="8">
    <source>
        <dbReference type="SAM" id="MobiDB-lite"/>
    </source>
</evidence>
<dbReference type="OrthoDB" id="1675975at2759"/>
<evidence type="ECO:0000256" key="7">
    <source>
        <dbReference type="ARBA" id="ARBA00023278"/>
    </source>
</evidence>
<feature type="region of interest" description="Disordered" evidence="8">
    <location>
        <begin position="51"/>
        <end position="111"/>
    </location>
</feature>
<keyword evidence="4" id="KW-0964">Secreted</keyword>
<keyword evidence="7" id="KW-0379">Hydroxylation</keyword>
<keyword evidence="6 9" id="KW-0732">Signal</keyword>
<dbReference type="GO" id="GO:2000280">
    <property type="term" value="P:regulation of root development"/>
    <property type="evidence" value="ECO:0007669"/>
    <property type="project" value="TreeGrafter"/>
</dbReference>
<evidence type="ECO:0000256" key="3">
    <source>
        <dbReference type="ARBA" id="ARBA00022523"/>
    </source>
</evidence>
<evidence type="ECO:0000256" key="4">
    <source>
        <dbReference type="ARBA" id="ARBA00022525"/>
    </source>
</evidence>
<protein>
    <submittedName>
        <fullName evidence="10">Precursor of CEP9</fullName>
    </submittedName>
</protein>
<dbReference type="GO" id="GO:0048364">
    <property type="term" value="P:root development"/>
    <property type="evidence" value="ECO:0007669"/>
    <property type="project" value="InterPro"/>
</dbReference>
<evidence type="ECO:0000256" key="5">
    <source>
        <dbReference type="ARBA" id="ARBA00022702"/>
    </source>
</evidence>
<evidence type="ECO:0000313" key="10">
    <source>
        <dbReference type="EMBL" id="RDX91300.1"/>
    </source>
</evidence>
<name>A0A371GLA6_MUCPR</name>
<keyword evidence="5" id="KW-0372">Hormone</keyword>
<evidence type="ECO:0000256" key="2">
    <source>
        <dbReference type="ARBA" id="ARBA00008963"/>
    </source>
</evidence>
<keyword evidence="3" id="KW-0052">Apoplast</keyword>
<dbReference type="GO" id="GO:0048046">
    <property type="term" value="C:apoplast"/>
    <property type="evidence" value="ECO:0007669"/>
    <property type="project" value="UniProtKB-SubCell"/>
</dbReference>
<evidence type="ECO:0000313" key="11">
    <source>
        <dbReference type="Proteomes" id="UP000257109"/>
    </source>
</evidence>
<dbReference type="EMBL" id="QJKJ01005162">
    <property type="protein sequence ID" value="RDX91300.1"/>
    <property type="molecule type" value="Genomic_DNA"/>
</dbReference>
<comment type="subcellular location">
    <subcellularLocation>
        <location evidence="1">Secreted</location>
        <location evidence="1">Extracellular space</location>
        <location evidence="1">Apoplast</location>
    </subcellularLocation>
</comment>
<gene>
    <name evidence="10" type="primary">CEP9</name>
    <name evidence="10" type="ORF">CR513_26733</name>
</gene>
<dbReference type="PANTHER" id="PTHR33348:SF44">
    <property type="entry name" value="PRECURSOR OF CEP6"/>
    <property type="match status" value="1"/>
</dbReference>
<feature type="non-terminal residue" evidence="10">
    <location>
        <position position="190"/>
    </location>
</feature>
<feature type="non-terminal residue" evidence="10">
    <location>
        <position position="1"/>
    </location>
</feature>
<feature type="chain" id="PRO_5016886824" evidence="9">
    <location>
        <begin position="27"/>
        <end position="190"/>
    </location>
</feature>
<accession>A0A371GLA6</accession>
<proteinExistence type="inferred from homology"/>
<dbReference type="InterPro" id="IPR033250">
    <property type="entry name" value="CEP"/>
</dbReference>
<evidence type="ECO:0000256" key="1">
    <source>
        <dbReference type="ARBA" id="ARBA00004271"/>
    </source>
</evidence>
<dbReference type="Proteomes" id="UP000257109">
    <property type="component" value="Unassembled WGS sequence"/>
</dbReference>
<comment type="caution">
    <text evidence="10">The sequence shown here is derived from an EMBL/GenBank/DDBJ whole genome shotgun (WGS) entry which is preliminary data.</text>
</comment>
<feature type="region of interest" description="Disordered" evidence="8">
    <location>
        <begin position="131"/>
        <end position="150"/>
    </location>
</feature>
<reference evidence="10" key="1">
    <citation type="submission" date="2018-05" db="EMBL/GenBank/DDBJ databases">
        <title>Draft genome of Mucuna pruriens seed.</title>
        <authorList>
            <person name="Nnadi N.E."/>
            <person name="Vos R."/>
            <person name="Hasami M.H."/>
            <person name="Devisetty U.K."/>
            <person name="Aguiy J.C."/>
        </authorList>
    </citation>
    <scope>NUCLEOTIDE SEQUENCE [LARGE SCALE GENOMIC DNA]</scope>
    <source>
        <strain evidence="10">JCA_2017</strain>
    </source>
</reference>
<feature type="compositionally biased region" description="Polar residues" evidence="8">
    <location>
        <begin position="131"/>
        <end position="141"/>
    </location>
</feature>
<dbReference type="AlphaFoldDB" id="A0A371GLA6"/>
<evidence type="ECO:0000256" key="9">
    <source>
        <dbReference type="SAM" id="SignalP"/>
    </source>
</evidence>
<feature type="signal peptide" evidence="9">
    <location>
        <begin position="1"/>
        <end position="26"/>
    </location>
</feature>
<organism evidence="10 11">
    <name type="scientific">Mucuna pruriens</name>
    <name type="common">Velvet bean</name>
    <name type="synonym">Dolichos pruriens</name>
    <dbReference type="NCBI Taxonomy" id="157652"/>
    <lineage>
        <taxon>Eukaryota</taxon>
        <taxon>Viridiplantae</taxon>
        <taxon>Streptophyta</taxon>
        <taxon>Embryophyta</taxon>
        <taxon>Tracheophyta</taxon>
        <taxon>Spermatophyta</taxon>
        <taxon>Magnoliopsida</taxon>
        <taxon>eudicotyledons</taxon>
        <taxon>Gunneridae</taxon>
        <taxon>Pentapetalae</taxon>
        <taxon>rosids</taxon>
        <taxon>fabids</taxon>
        <taxon>Fabales</taxon>
        <taxon>Fabaceae</taxon>
        <taxon>Papilionoideae</taxon>
        <taxon>50 kb inversion clade</taxon>
        <taxon>NPAAA clade</taxon>
        <taxon>indigoferoid/millettioid clade</taxon>
        <taxon>Phaseoleae</taxon>
        <taxon>Mucuna</taxon>
    </lineage>
</organism>
<keyword evidence="11" id="KW-1185">Reference proteome</keyword>
<sequence length="190" mass="20299">MAIFQATRKYLVIFLALVAFNGSLLAHGRQIKPLNKDTHVVVENNPFHPLTHSVDVPTPSSEKKIFGSSAMPKQGVETFGDSGGDTNAFRPTTPGNSPGVGHRKFAQQDKDTETKVAVQSPDVKVYVTEGTTNGLQGTNPGHSPGVGHGKLAQEDKDMKAKVAINIPDVKVYVTEGTTNDFKPTDPGHSP</sequence>